<evidence type="ECO:0000259" key="3">
    <source>
        <dbReference type="Pfam" id="PF08541"/>
    </source>
</evidence>
<dbReference type="EMBL" id="CP003156">
    <property type="protein sequence ID" value="AEV31900.1"/>
    <property type="molecule type" value="Genomic_DNA"/>
</dbReference>
<keyword evidence="2" id="KW-0012">Acyltransferase</keyword>
<dbReference type="NCBIfam" id="NF005293">
    <property type="entry name" value="PRK06816.1"/>
    <property type="match status" value="1"/>
</dbReference>
<name>G8R2U5_OWEHD</name>
<organism evidence="4 5">
    <name type="scientific">Owenweeksia hongkongensis (strain DSM 17368 / CIP 108786 / JCM 12287 / NRRL B-23963 / UST20020801)</name>
    <dbReference type="NCBI Taxonomy" id="926562"/>
    <lineage>
        <taxon>Bacteria</taxon>
        <taxon>Pseudomonadati</taxon>
        <taxon>Bacteroidota</taxon>
        <taxon>Flavobacteriia</taxon>
        <taxon>Flavobacteriales</taxon>
        <taxon>Owenweeksiaceae</taxon>
        <taxon>Owenweeksia</taxon>
    </lineage>
</organism>
<dbReference type="AlphaFoldDB" id="G8R2U5"/>
<reference evidence="4 5" key="1">
    <citation type="journal article" date="2012" name="Stand. Genomic Sci.">
        <title>Genome sequence of the orange-pigmented seawater bacterium Owenweeksia hongkongensis type strain (UST20020801(T)).</title>
        <authorList>
            <person name="Riedel T."/>
            <person name="Held B."/>
            <person name="Nolan M."/>
            <person name="Lucas S."/>
            <person name="Lapidus A."/>
            <person name="Tice H."/>
            <person name="Del Rio T.G."/>
            <person name="Cheng J.F."/>
            <person name="Han C."/>
            <person name="Tapia R."/>
            <person name="Goodwin L.A."/>
            <person name="Pitluck S."/>
            <person name="Liolios K."/>
            <person name="Mavromatis K."/>
            <person name="Pagani I."/>
            <person name="Ivanova N."/>
            <person name="Mikhailova N."/>
            <person name="Pati A."/>
            <person name="Chen A."/>
            <person name="Palaniappan K."/>
            <person name="Rohde M."/>
            <person name="Tindall B.J."/>
            <person name="Detter J.C."/>
            <person name="Goker M."/>
            <person name="Woyke T."/>
            <person name="Bristow J."/>
            <person name="Eisen J.A."/>
            <person name="Markowitz V."/>
            <person name="Hugenholtz P."/>
            <person name="Klenk H.P."/>
            <person name="Kyrpides N.C."/>
        </authorList>
    </citation>
    <scope>NUCLEOTIDE SEQUENCE</scope>
    <source>
        <strain evidence="5">DSM 17368 / JCM 12287 / NRRL B-23963</strain>
    </source>
</reference>
<dbReference type="InterPro" id="IPR013747">
    <property type="entry name" value="ACP_syn_III_C"/>
</dbReference>
<dbReference type="GO" id="GO:0016746">
    <property type="term" value="F:acyltransferase activity"/>
    <property type="evidence" value="ECO:0007669"/>
    <property type="project" value="UniProtKB-KW"/>
</dbReference>
<dbReference type="PANTHER" id="PTHR34069">
    <property type="entry name" value="3-OXOACYL-[ACYL-CARRIER-PROTEIN] SYNTHASE 3"/>
    <property type="match status" value="1"/>
</dbReference>
<dbReference type="GO" id="GO:0044550">
    <property type="term" value="P:secondary metabolite biosynthetic process"/>
    <property type="evidence" value="ECO:0007669"/>
    <property type="project" value="TreeGrafter"/>
</dbReference>
<dbReference type="PATRIC" id="fig|926562.3.peg.905"/>
<dbReference type="InterPro" id="IPR016039">
    <property type="entry name" value="Thiolase-like"/>
</dbReference>
<keyword evidence="1" id="KW-0808">Transferase</keyword>
<dbReference type="Gene3D" id="3.40.47.10">
    <property type="match status" value="2"/>
</dbReference>
<evidence type="ECO:0000256" key="2">
    <source>
        <dbReference type="ARBA" id="ARBA00023315"/>
    </source>
</evidence>
<evidence type="ECO:0000256" key="1">
    <source>
        <dbReference type="ARBA" id="ARBA00022679"/>
    </source>
</evidence>
<evidence type="ECO:0000313" key="4">
    <source>
        <dbReference type="EMBL" id="AEV31900.1"/>
    </source>
</evidence>
<dbReference type="SUPFAM" id="SSF53901">
    <property type="entry name" value="Thiolase-like"/>
    <property type="match status" value="2"/>
</dbReference>
<dbReference type="Proteomes" id="UP000005631">
    <property type="component" value="Chromosome"/>
</dbReference>
<dbReference type="PANTHER" id="PTHR34069:SF2">
    <property type="entry name" value="BETA-KETOACYL-[ACYL-CARRIER-PROTEIN] SYNTHASE III"/>
    <property type="match status" value="1"/>
</dbReference>
<dbReference type="Pfam" id="PF08541">
    <property type="entry name" value="ACP_syn_III_C"/>
    <property type="match status" value="1"/>
</dbReference>
<accession>G8R2U5</accession>
<gene>
    <name evidence="4" type="ordered locus">Oweho_0889</name>
</gene>
<feature type="domain" description="Beta-ketoacyl-[acyl-carrier-protein] synthase III C-terminal" evidence="3">
    <location>
        <begin position="285"/>
        <end position="363"/>
    </location>
</feature>
<dbReference type="eggNOG" id="COG0332">
    <property type="taxonomic scope" value="Bacteria"/>
</dbReference>
<dbReference type="KEGG" id="oho:Oweho_0889"/>
<sequence>MINEVYLTNTAAYVPNEPIGNEEIEEYLGLINGKVSRAKRIVLRNNGIKRRFYALQKDGKSTHTNAQMTSLAVRSLFDNNAEKLKNFDLLSCGTSTPDQMIPSHGVMVHGWLPECNAIEVVSPSGVCCSGMHAFKYAYMAVKTGDAKTAISTGSERVSRLLRSEVYEEEVVNLTALEENPYIAFEKDFLRWMLSDGAGAFLMSNKKNETGLSLRVDWLEGVSYAHEVEACMYMASEKEDGELKSYMDYDPRDLLTQSIFSIKQDVKLLSSNIISLGFAKLKSIWDEKGMTVDEIDYFLPHMSSEFFRDKLANALRENQMDIPQEKWFTNLSSMGNVGSASIYLMVDELYKSGKLKKGNKVLLAIPESSRFSYMFGLLTVC</sequence>
<dbReference type="RefSeq" id="WP_014201261.1">
    <property type="nucleotide sequence ID" value="NC_016599.1"/>
</dbReference>
<proteinExistence type="predicted"/>
<evidence type="ECO:0000313" key="5">
    <source>
        <dbReference type="Proteomes" id="UP000005631"/>
    </source>
</evidence>
<dbReference type="HOGENOM" id="CLU_064081_1_0_10"/>
<protein>
    <submittedName>
        <fullName evidence="4">3-oxoacyl-(Acyl-carrier-protein) synthase III</fullName>
    </submittedName>
</protein>
<dbReference type="STRING" id="926562.Oweho_0889"/>
<dbReference type="CDD" id="cd00827">
    <property type="entry name" value="init_cond_enzymes"/>
    <property type="match status" value="1"/>
</dbReference>
<keyword evidence="5" id="KW-1185">Reference proteome</keyword>